<reference evidence="9 10" key="1">
    <citation type="submission" date="2023-11" db="EMBL/GenBank/DDBJ databases">
        <title>Halocaridina rubra genome assembly.</title>
        <authorList>
            <person name="Smith C."/>
        </authorList>
    </citation>
    <scope>NUCLEOTIDE SEQUENCE [LARGE SCALE GENOMIC DNA]</scope>
    <source>
        <strain evidence="9">EP-1</strain>
        <tissue evidence="9">Whole</tissue>
    </source>
</reference>
<keyword evidence="3 8" id="KW-0812">Transmembrane</keyword>
<dbReference type="PANTHER" id="PTHR42643">
    <property type="entry name" value="IONOTROPIC RECEPTOR 20A-RELATED"/>
    <property type="match status" value="1"/>
</dbReference>
<keyword evidence="5 8" id="KW-0472">Membrane</keyword>
<proteinExistence type="predicted"/>
<evidence type="ECO:0000256" key="5">
    <source>
        <dbReference type="ARBA" id="ARBA00023136"/>
    </source>
</evidence>
<evidence type="ECO:0000313" key="9">
    <source>
        <dbReference type="EMBL" id="KAK7083242.1"/>
    </source>
</evidence>
<organism evidence="9 10">
    <name type="scientific">Halocaridina rubra</name>
    <name type="common">Hawaiian red shrimp</name>
    <dbReference type="NCBI Taxonomy" id="373956"/>
    <lineage>
        <taxon>Eukaryota</taxon>
        <taxon>Metazoa</taxon>
        <taxon>Ecdysozoa</taxon>
        <taxon>Arthropoda</taxon>
        <taxon>Crustacea</taxon>
        <taxon>Multicrustacea</taxon>
        <taxon>Malacostraca</taxon>
        <taxon>Eumalacostraca</taxon>
        <taxon>Eucarida</taxon>
        <taxon>Decapoda</taxon>
        <taxon>Pleocyemata</taxon>
        <taxon>Caridea</taxon>
        <taxon>Atyoidea</taxon>
        <taxon>Atyidae</taxon>
        <taxon>Halocaridina</taxon>
    </lineage>
</organism>
<dbReference type="InterPro" id="IPR052192">
    <property type="entry name" value="Insect_Ionotropic_Sensory_Rcpt"/>
</dbReference>
<evidence type="ECO:0000256" key="6">
    <source>
        <dbReference type="ARBA" id="ARBA00023170"/>
    </source>
</evidence>
<gene>
    <name evidence="9" type="ORF">SK128_001428</name>
</gene>
<keyword evidence="6" id="KW-0675">Receptor</keyword>
<evidence type="ECO:0000256" key="1">
    <source>
        <dbReference type="ARBA" id="ARBA00004651"/>
    </source>
</evidence>
<evidence type="ECO:0000256" key="8">
    <source>
        <dbReference type="SAM" id="Phobius"/>
    </source>
</evidence>
<name>A0AAN9AFB8_HALRR</name>
<feature type="transmembrane region" description="Helical" evidence="8">
    <location>
        <begin position="146"/>
        <end position="166"/>
    </location>
</feature>
<dbReference type="SUPFAM" id="SSF53850">
    <property type="entry name" value="Periplasmic binding protein-like II"/>
    <property type="match status" value="1"/>
</dbReference>
<dbReference type="PANTHER" id="PTHR42643:SF30">
    <property type="entry name" value="IONOTROPIC RECEPTOR 40A-RELATED"/>
    <property type="match status" value="1"/>
</dbReference>
<protein>
    <submittedName>
        <fullName evidence="9">Uncharacterized protein</fullName>
    </submittedName>
</protein>
<keyword evidence="7" id="KW-0325">Glycoprotein</keyword>
<dbReference type="EMBL" id="JAXCGZ010003784">
    <property type="protein sequence ID" value="KAK7083242.1"/>
    <property type="molecule type" value="Genomic_DNA"/>
</dbReference>
<evidence type="ECO:0000256" key="4">
    <source>
        <dbReference type="ARBA" id="ARBA00022989"/>
    </source>
</evidence>
<comment type="caution">
    <text evidence="9">The sequence shown here is derived from an EMBL/GenBank/DDBJ whole genome shotgun (WGS) entry which is preliminary data.</text>
</comment>
<dbReference type="AlphaFoldDB" id="A0AAN9AFB8"/>
<dbReference type="GO" id="GO:0005886">
    <property type="term" value="C:plasma membrane"/>
    <property type="evidence" value="ECO:0007669"/>
    <property type="project" value="UniProtKB-SubCell"/>
</dbReference>
<dbReference type="Proteomes" id="UP001381693">
    <property type="component" value="Unassembled WGS sequence"/>
</dbReference>
<keyword evidence="2" id="KW-1003">Cell membrane</keyword>
<keyword evidence="4 8" id="KW-1133">Transmembrane helix</keyword>
<evidence type="ECO:0000256" key="3">
    <source>
        <dbReference type="ARBA" id="ARBA00022692"/>
    </source>
</evidence>
<evidence type="ECO:0000256" key="2">
    <source>
        <dbReference type="ARBA" id="ARBA00022475"/>
    </source>
</evidence>
<comment type="subcellular location">
    <subcellularLocation>
        <location evidence="1">Cell membrane</location>
        <topology evidence="1">Multi-pass membrane protein</topology>
    </subcellularLocation>
</comment>
<evidence type="ECO:0000256" key="7">
    <source>
        <dbReference type="ARBA" id="ARBA00023180"/>
    </source>
</evidence>
<sequence length="171" mass="19683">MLDYGDFVPEALATSADSQLLALGKKLDLVPLVSSLRYLGQENCMDKVFDTQYAQLEGYSYVQLLFLAMGYGKDVYFVKEQIYKANMAFFFKKNTPWKYKFDKGIMRLVESGLIHKWYDDIMAEFQKDSLQRTEETVGQPLSLAHLQGPFLLLVLGMLLALLIFLVEHIHH</sequence>
<keyword evidence="10" id="KW-1185">Reference proteome</keyword>
<accession>A0AAN9AFB8</accession>
<evidence type="ECO:0000313" key="10">
    <source>
        <dbReference type="Proteomes" id="UP001381693"/>
    </source>
</evidence>